<gene>
    <name evidence="2" type="ORF">DXC89_06595</name>
</gene>
<evidence type="ECO:0000256" key="1">
    <source>
        <dbReference type="SAM" id="Phobius"/>
    </source>
</evidence>
<accession>A0A3E4QK33</accession>
<keyword evidence="1" id="KW-0812">Transmembrane</keyword>
<name>A0A3E4QK33_9BACT</name>
<protein>
    <submittedName>
        <fullName evidence="2">Uncharacterized protein</fullName>
    </submittedName>
</protein>
<proteinExistence type="predicted"/>
<keyword evidence="1" id="KW-0472">Membrane</keyword>
<reference evidence="2 3" key="1">
    <citation type="submission" date="2018-08" db="EMBL/GenBank/DDBJ databases">
        <title>A genome reference for cultivated species of the human gut microbiota.</title>
        <authorList>
            <person name="Zou Y."/>
            <person name="Xue W."/>
            <person name="Luo G."/>
        </authorList>
    </citation>
    <scope>NUCLEOTIDE SEQUENCE [LARGE SCALE GENOMIC DNA]</scope>
    <source>
        <strain evidence="2 3">TF09-12</strain>
    </source>
</reference>
<dbReference type="EMBL" id="QSRD01000041">
    <property type="protein sequence ID" value="RGK99483.1"/>
    <property type="molecule type" value="Genomic_DNA"/>
</dbReference>
<comment type="caution">
    <text evidence="2">The sequence shown here is derived from an EMBL/GenBank/DDBJ whole genome shotgun (WGS) entry which is preliminary data.</text>
</comment>
<evidence type="ECO:0000313" key="2">
    <source>
        <dbReference type="EMBL" id="RGK99483.1"/>
    </source>
</evidence>
<dbReference type="Proteomes" id="UP000260835">
    <property type="component" value="Unassembled WGS sequence"/>
</dbReference>
<sequence>MNLEEKLLSEYGNKRPFKLPEGYFDNLDEQIISQIVEVKDDTNNHEKVNIKPIRRFHPLLIAASFVGLIVVGVASINLFQQYQSAEKVEAKVNKLMMQPTSQKKIDSSEIEEAEEYMMIDQDDMYNYLADN</sequence>
<keyword evidence="1" id="KW-1133">Transmembrane helix</keyword>
<dbReference type="AlphaFoldDB" id="A0A3E4QK33"/>
<evidence type="ECO:0000313" key="3">
    <source>
        <dbReference type="Proteomes" id="UP000260835"/>
    </source>
</evidence>
<organism evidence="2 3">
    <name type="scientific">Prevotella disiens</name>
    <dbReference type="NCBI Taxonomy" id="28130"/>
    <lineage>
        <taxon>Bacteria</taxon>
        <taxon>Pseudomonadati</taxon>
        <taxon>Bacteroidota</taxon>
        <taxon>Bacteroidia</taxon>
        <taxon>Bacteroidales</taxon>
        <taxon>Prevotellaceae</taxon>
        <taxon>Prevotella</taxon>
    </lineage>
</organism>
<feature type="transmembrane region" description="Helical" evidence="1">
    <location>
        <begin position="59"/>
        <end position="79"/>
    </location>
</feature>
<dbReference type="RefSeq" id="WP_117653613.1">
    <property type="nucleotide sequence ID" value="NZ_CABOGP010000041.1"/>
</dbReference>